<comment type="caution">
    <text evidence="1">The sequence shown here is derived from an EMBL/GenBank/DDBJ whole genome shotgun (WGS) entry which is preliminary data.</text>
</comment>
<protein>
    <submittedName>
        <fullName evidence="1">Uncharacterized protein</fullName>
    </submittedName>
</protein>
<evidence type="ECO:0000313" key="1">
    <source>
        <dbReference type="EMBL" id="MEA0978313.1"/>
    </source>
</evidence>
<dbReference type="EMBL" id="JAXUIA010000014">
    <property type="protein sequence ID" value="MEA0978313.1"/>
    <property type="molecule type" value="Genomic_DNA"/>
</dbReference>
<dbReference type="Proteomes" id="UP001289615">
    <property type="component" value="Unassembled WGS sequence"/>
</dbReference>
<accession>A0ABU5NQK1</accession>
<dbReference type="RefSeq" id="WP_322611974.1">
    <property type="nucleotide sequence ID" value="NZ_JAXLNX010000019.1"/>
</dbReference>
<proteinExistence type="predicted"/>
<evidence type="ECO:0000313" key="2">
    <source>
        <dbReference type="Proteomes" id="UP001289615"/>
    </source>
</evidence>
<gene>
    <name evidence="1" type="ORF">U6C28_18565</name>
</gene>
<name>A0ABU5NQK1_9BACI</name>
<sequence length="65" mass="6939">MSKVSVKIGKEIVEGELIGVFQYSQPIGESPMIGGHTGGVVAYPVAVLKIENELKEVPINRVSCL</sequence>
<keyword evidence="2" id="KW-1185">Reference proteome</keyword>
<reference evidence="1 2" key="1">
    <citation type="submission" date="2023-12" db="EMBL/GenBank/DDBJ databases">
        <title>Genome comparison identifies genes involved in endophytic behavior of Lysinibacillus irui and provides insights into its role as a plant-growth promoting bacterium.</title>
        <authorList>
            <person name="Hilario S."/>
            <person name="Matos I."/>
            <person name="Goncalves M.F.M."/>
            <person name="Pardo C.A."/>
            <person name="Santos M.J."/>
        </authorList>
    </citation>
    <scope>NUCLEOTIDE SEQUENCE [LARGE SCALE GENOMIC DNA]</scope>
    <source>
        <strain evidence="1 2">B3</strain>
    </source>
</reference>
<organism evidence="1 2">
    <name type="scientific">Lysinibacillus irui</name>
    <dbReference type="NCBI Taxonomy" id="2998077"/>
    <lineage>
        <taxon>Bacteria</taxon>
        <taxon>Bacillati</taxon>
        <taxon>Bacillota</taxon>
        <taxon>Bacilli</taxon>
        <taxon>Bacillales</taxon>
        <taxon>Bacillaceae</taxon>
        <taxon>Lysinibacillus</taxon>
    </lineage>
</organism>